<feature type="domain" description="THIF-type NAD/FAD binding fold" evidence="2">
    <location>
        <begin position="12"/>
        <end position="232"/>
    </location>
</feature>
<dbReference type="GO" id="GO:0016779">
    <property type="term" value="F:nucleotidyltransferase activity"/>
    <property type="evidence" value="ECO:0007669"/>
    <property type="project" value="TreeGrafter"/>
</dbReference>
<dbReference type="FunFam" id="3.40.50.720:FF:000080">
    <property type="entry name" value="Thiazole biosynthesis adenylyltransferase ThiF"/>
    <property type="match status" value="1"/>
</dbReference>
<evidence type="ECO:0000259" key="2">
    <source>
        <dbReference type="Pfam" id="PF00899"/>
    </source>
</evidence>
<proteinExistence type="inferred from homology"/>
<gene>
    <name evidence="3" type="ORF">DI598_17140</name>
</gene>
<dbReference type="Proteomes" id="UP000249645">
    <property type="component" value="Unassembled WGS sequence"/>
</dbReference>
<accession>A0A2W5EGP5</accession>
<dbReference type="PANTHER" id="PTHR10953">
    <property type="entry name" value="UBIQUITIN-ACTIVATING ENZYME E1"/>
    <property type="match status" value="1"/>
</dbReference>
<evidence type="ECO:0000313" key="4">
    <source>
        <dbReference type="Proteomes" id="UP000249645"/>
    </source>
</evidence>
<dbReference type="GO" id="GO:0005737">
    <property type="term" value="C:cytoplasm"/>
    <property type="evidence" value="ECO:0007669"/>
    <property type="project" value="TreeGrafter"/>
</dbReference>
<dbReference type="InterPro" id="IPR035985">
    <property type="entry name" value="Ubiquitin-activating_enz"/>
</dbReference>
<evidence type="ECO:0000256" key="1">
    <source>
        <dbReference type="ARBA" id="ARBA00009919"/>
    </source>
</evidence>
<evidence type="ECO:0000313" key="3">
    <source>
        <dbReference type="EMBL" id="PZP42268.1"/>
    </source>
</evidence>
<sequence>MVDFKKEEFQRYLRQMILDGFHREGQVKLKETSILVIGAGGIGCPALQYLTAAGIGKIGIVDFDKVELTNLHRQILYDEQDIGEWKSEVAVRKLQLQNPHVQLEYFTEKMGASNAATTIEKYDIVLDGTDNFHTRYLINDICAHLRKPLAYGTILDYKGQVAFFNIDGGKNLRSLFPEPPNPKDVPDCNDNGVLGTVPGLIGIYLSQMVIRYILGDCFWKNKLLLIDSLTMQNDILEY</sequence>
<dbReference type="GO" id="GO:0004792">
    <property type="term" value="F:thiosulfate-cyanide sulfurtransferase activity"/>
    <property type="evidence" value="ECO:0007669"/>
    <property type="project" value="TreeGrafter"/>
</dbReference>
<dbReference type="CDD" id="cd00757">
    <property type="entry name" value="ThiF_MoeB_HesA_family"/>
    <property type="match status" value="1"/>
</dbReference>
<dbReference type="EMBL" id="QFOI01000444">
    <property type="protein sequence ID" value="PZP42268.1"/>
    <property type="molecule type" value="Genomic_DNA"/>
</dbReference>
<dbReference type="SUPFAM" id="SSF69572">
    <property type="entry name" value="Activating enzymes of the ubiquitin-like proteins"/>
    <property type="match status" value="1"/>
</dbReference>
<dbReference type="Pfam" id="PF00899">
    <property type="entry name" value="ThiF"/>
    <property type="match status" value="1"/>
</dbReference>
<dbReference type="InterPro" id="IPR045886">
    <property type="entry name" value="ThiF/MoeB/HesA"/>
</dbReference>
<reference evidence="3 4" key="1">
    <citation type="submission" date="2017-11" db="EMBL/GenBank/DDBJ databases">
        <title>Infants hospitalized years apart are colonized by the same room-sourced microbial strains.</title>
        <authorList>
            <person name="Brooks B."/>
            <person name="Olm M.R."/>
            <person name="Firek B.A."/>
            <person name="Baker R."/>
            <person name="Thomas B.C."/>
            <person name="Morowitz M.J."/>
            <person name="Banfield J.F."/>
        </authorList>
    </citation>
    <scope>NUCLEOTIDE SEQUENCE [LARGE SCALE GENOMIC DNA]</scope>
    <source>
        <strain evidence="3">S2_009_000_R2_76</strain>
    </source>
</reference>
<dbReference type="GO" id="GO:0008641">
    <property type="term" value="F:ubiquitin-like modifier activating enzyme activity"/>
    <property type="evidence" value="ECO:0007669"/>
    <property type="project" value="InterPro"/>
</dbReference>
<dbReference type="Gene3D" id="3.40.50.720">
    <property type="entry name" value="NAD(P)-binding Rossmann-like Domain"/>
    <property type="match status" value="1"/>
</dbReference>
<comment type="similarity">
    <text evidence="1">Belongs to the HesA/MoeB/ThiF family.</text>
</comment>
<dbReference type="AlphaFoldDB" id="A0A2W5EGP5"/>
<protein>
    <submittedName>
        <fullName evidence="3">Thiamine biosynthesis protein ThiF</fullName>
    </submittedName>
</protein>
<name>A0A2W5EGP5_9SPHI</name>
<comment type="caution">
    <text evidence="3">The sequence shown here is derived from an EMBL/GenBank/DDBJ whole genome shotgun (WGS) entry which is preliminary data.</text>
</comment>
<dbReference type="PANTHER" id="PTHR10953:SF102">
    <property type="entry name" value="ADENYLYLTRANSFERASE AND SULFURTRANSFERASE MOCS3"/>
    <property type="match status" value="1"/>
</dbReference>
<organism evidence="3 4">
    <name type="scientific">Pseudopedobacter saltans</name>
    <dbReference type="NCBI Taxonomy" id="151895"/>
    <lineage>
        <taxon>Bacteria</taxon>
        <taxon>Pseudomonadati</taxon>
        <taxon>Bacteroidota</taxon>
        <taxon>Sphingobacteriia</taxon>
        <taxon>Sphingobacteriales</taxon>
        <taxon>Sphingobacteriaceae</taxon>
        <taxon>Pseudopedobacter</taxon>
    </lineage>
</organism>
<dbReference type="InterPro" id="IPR000594">
    <property type="entry name" value="ThiF_NAD_FAD-bd"/>
</dbReference>